<dbReference type="InterPro" id="IPR050553">
    <property type="entry name" value="Thioredoxin_ResA/DsbE_sf"/>
</dbReference>
<dbReference type="Pfam" id="PF08534">
    <property type="entry name" value="Redoxin"/>
    <property type="match status" value="1"/>
</dbReference>
<dbReference type="InterPro" id="IPR013740">
    <property type="entry name" value="Redoxin"/>
</dbReference>
<protein>
    <recommendedName>
        <fullName evidence="1">Thioredoxin domain-containing protein</fullName>
    </recommendedName>
</protein>
<name>A0A2K9NEI2_9PROT</name>
<dbReference type="PANTHER" id="PTHR42852:SF13">
    <property type="entry name" value="PROTEIN DIPZ"/>
    <property type="match status" value="1"/>
</dbReference>
<dbReference type="PROSITE" id="PS51352">
    <property type="entry name" value="THIOREDOXIN_2"/>
    <property type="match status" value="1"/>
</dbReference>
<evidence type="ECO:0000259" key="1">
    <source>
        <dbReference type="PROSITE" id="PS51352"/>
    </source>
</evidence>
<dbReference type="InterPro" id="IPR036249">
    <property type="entry name" value="Thioredoxin-like_sf"/>
</dbReference>
<dbReference type="SUPFAM" id="SSF52833">
    <property type="entry name" value="Thioredoxin-like"/>
    <property type="match status" value="1"/>
</dbReference>
<dbReference type="GO" id="GO:0016491">
    <property type="term" value="F:oxidoreductase activity"/>
    <property type="evidence" value="ECO:0007669"/>
    <property type="project" value="InterPro"/>
</dbReference>
<gene>
    <name evidence="2" type="ORF">C0V82_00050</name>
</gene>
<dbReference type="EMBL" id="CP025611">
    <property type="protein sequence ID" value="AUN31553.1"/>
    <property type="molecule type" value="Genomic_DNA"/>
</dbReference>
<organism evidence="2 3">
    <name type="scientific">Niveispirillum cyanobacteriorum</name>
    <dbReference type="NCBI Taxonomy" id="1612173"/>
    <lineage>
        <taxon>Bacteria</taxon>
        <taxon>Pseudomonadati</taxon>
        <taxon>Pseudomonadota</taxon>
        <taxon>Alphaproteobacteria</taxon>
        <taxon>Rhodospirillales</taxon>
        <taxon>Azospirillaceae</taxon>
        <taxon>Niveispirillum</taxon>
    </lineage>
</organism>
<feature type="domain" description="Thioredoxin" evidence="1">
    <location>
        <begin position="130"/>
        <end position="273"/>
    </location>
</feature>
<reference evidence="2 3" key="1">
    <citation type="submission" date="2017-12" db="EMBL/GenBank/DDBJ databases">
        <title>Genomes of bacteria within cyanobacterial aggregates.</title>
        <authorList>
            <person name="Cai H."/>
        </authorList>
    </citation>
    <scope>NUCLEOTIDE SEQUENCE [LARGE SCALE GENOMIC DNA]</scope>
    <source>
        <strain evidence="2 3">TH16</strain>
    </source>
</reference>
<evidence type="ECO:0000313" key="3">
    <source>
        <dbReference type="Proteomes" id="UP000234752"/>
    </source>
</evidence>
<keyword evidence="3" id="KW-1185">Reference proteome</keyword>
<dbReference type="AlphaFoldDB" id="A0A2K9NEI2"/>
<proteinExistence type="predicted"/>
<sequence>MEALICCMMAAGPEPNRPPHSALASVPAAAFWAVFSVIVILRRFAGLTAGPSGTNSVAQSSIEGRMAIFRRIATIVAVGTAILVTGGCGEKKESSAPATPAAAPATTAEAPATPAAMPVFQGEARPFVASPDRPALPPMTITDKDGNPVDMASFKGKALLINLWATWCAPCIREMPALDRLQADLGGDKFQVVAISVDRGGMNEVGPFFEKAGIKSLPIYLDQKMTSMKAFPLKEGLPLSILVDAEGREVGRLAGAAHWDGAEAKALIGWAIR</sequence>
<dbReference type="KEGG" id="ncb:C0V82_00050"/>
<dbReference type="Proteomes" id="UP000234752">
    <property type="component" value="Chromosome eg_1"/>
</dbReference>
<accession>A0A2K9NEI2</accession>
<dbReference type="CDD" id="cd02966">
    <property type="entry name" value="TlpA_like_family"/>
    <property type="match status" value="1"/>
</dbReference>
<dbReference type="PANTHER" id="PTHR42852">
    <property type="entry name" value="THIOL:DISULFIDE INTERCHANGE PROTEIN DSBE"/>
    <property type="match status" value="1"/>
</dbReference>
<evidence type="ECO:0000313" key="2">
    <source>
        <dbReference type="EMBL" id="AUN31553.1"/>
    </source>
</evidence>
<dbReference type="InterPro" id="IPR013766">
    <property type="entry name" value="Thioredoxin_domain"/>
</dbReference>
<dbReference type="Gene3D" id="3.40.30.10">
    <property type="entry name" value="Glutaredoxin"/>
    <property type="match status" value="1"/>
</dbReference>